<protein>
    <submittedName>
        <fullName evidence="1">Uncharacterized protein</fullName>
    </submittedName>
</protein>
<dbReference type="Proteomes" id="UP001589890">
    <property type="component" value="Unassembled WGS sequence"/>
</dbReference>
<evidence type="ECO:0000313" key="1">
    <source>
        <dbReference type="EMBL" id="MFC0624714.1"/>
    </source>
</evidence>
<organism evidence="1 2">
    <name type="scientific">Kribbella deserti</name>
    <dbReference type="NCBI Taxonomy" id="1926257"/>
    <lineage>
        <taxon>Bacteria</taxon>
        <taxon>Bacillati</taxon>
        <taxon>Actinomycetota</taxon>
        <taxon>Actinomycetes</taxon>
        <taxon>Propionibacteriales</taxon>
        <taxon>Kribbellaceae</taxon>
        <taxon>Kribbella</taxon>
    </lineage>
</organism>
<proteinExistence type="predicted"/>
<name>A0ABV6QJA2_9ACTN</name>
<comment type="caution">
    <text evidence="1">The sequence shown here is derived from an EMBL/GenBank/DDBJ whole genome shotgun (WGS) entry which is preliminary data.</text>
</comment>
<sequence length="207" mass="22895">MSEQEHEHTVEQFSDDTRKALAEAAQLLTERLQAHTAALLALTADSDFEALFEQNAELEELVESWNDAVLDHTGTIPLALVDTEDLEEEEEEVQTEQVISVVSRFDLRVVDAEALLAEGRAAQERVLAEDQESDLRDPVESAEQAIYAISREVGEAWFALPGIELIAGARAYVVPEQPFEALEPEAEDIVTELTTPNGTVTYAESWA</sequence>
<keyword evidence="2" id="KW-1185">Reference proteome</keyword>
<accession>A0ABV6QJA2</accession>
<gene>
    <name evidence="1" type="ORF">ACFFGN_11620</name>
</gene>
<reference evidence="1 2" key="1">
    <citation type="submission" date="2024-09" db="EMBL/GenBank/DDBJ databases">
        <authorList>
            <person name="Sun Q."/>
            <person name="Mori K."/>
        </authorList>
    </citation>
    <scope>NUCLEOTIDE SEQUENCE [LARGE SCALE GENOMIC DNA]</scope>
    <source>
        <strain evidence="1 2">CGMCC 1.15906</strain>
    </source>
</reference>
<dbReference type="RefSeq" id="WP_380046371.1">
    <property type="nucleotide sequence ID" value="NZ_JBHLTC010000014.1"/>
</dbReference>
<dbReference type="EMBL" id="JBHLTC010000014">
    <property type="protein sequence ID" value="MFC0624714.1"/>
    <property type="molecule type" value="Genomic_DNA"/>
</dbReference>
<evidence type="ECO:0000313" key="2">
    <source>
        <dbReference type="Proteomes" id="UP001589890"/>
    </source>
</evidence>